<accession>A0ABV0SMX0</accession>
<comment type="caution">
    <text evidence="1">The sequence shown here is derived from an EMBL/GenBank/DDBJ whole genome shotgun (WGS) entry which is preliminary data.</text>
</comment>
<dbReference type="EMBL" id="JAHRIQ010002124">
    <property type="protein sequence ID" value="MEQ2221912.1"/>
    <property type="molecule type" value="Genomic_DNA"/>
</dbReference>
<protein>
    <submittedName>
        <fullName evidence="1">Uncharacterized protein</fullName>
    </submittedName>
</protein>
<gene>
    <name evidence="1" type="ORF">ILYODFUR_020536</name>
</gene>
<evidence type="ECO:0000313" key="2">
    <source>
        <dbReference type="Proteomes" id="UP001482620"/>
    </source>
</evidence>
<reference evidence="1 2" key="1">
    <citation type="submission" date="2021-06" db="EMBL/GenBank/DDBJ databases">
        <authorList>
            <person name="Palmer J.M."/>
        </authorList>
    </citation>
    <scope>NUCLEOTIDE SEQUENCE [LARGE SCALE GENOMIC DNA]</scope>
    <source>
        <strain evidence="2">if_2019</strain>
        <tissue evidence="1">Muscle</tissue>
    </source>
</reference>
<evidence type="ECO:0000313" key="1">
    <source>
        <dbReference type="EMBL" id="MEQ2221912.1"/>
    </source>
</evidence>
<name>A0ABV0SMX0_9TELE</name>
<proteinExistence type="predicted"/>
<keyword evidence="2" id="KW-1185">Reference proteome</keyword>
<dbReference type="Proteomes" id="UP001482620">
    <property type="component" value="Unassembled WGS sequence"/>
</dbReference>
<sequence length="100" mass="11328">MSLCFAPATFCSACQYLYLVHLLPANLSPYSTWFTLHIYTSVQLFITETFSINAHVLLFTPVLPACPCQFCLCVYCFGFCLLVSEFFVIKSFSTYHHAAC</sequence>
<organism evidence="1 2">
    <name type="scientific">Ilyodon furcidens</name>
    <name type="common">goldbreast splitfin</name>
    <dbReference type="NCBI Taxonomy" id="33524"/>
    <lineage>
        <taxon>Eukaryota</taxon>
        <taxon>Metazoa</taxon>
        <taxon>Chordata</taxon>
        <taxon>Craniata</taxon>
        <taxon>Vertebrata</taxon>
        <taxon>Euteleostomi</taxon>
        <taxon>Actinopterygii</taxon>
        <taxon>Neopterygii</taxon>
        <taxon>Teleostei</taxon>
        <taxon>Neoteleostei</taxon>
        <taxon>Acanthomorphata</taxon>
        <taxon>Ovalentaria</taxon>
        <taxon>Atherinomorphae</taxon>
        <taxon>Cyprinodontiformes</taxon>
        <taxon>Goodeidae</taxon>
        <taxon>Ilyodon</taxon>
    </lineage>
</organism>